<dbReference type="Pfam" id="PF00089">
    <property type="entry name" value="Trypsin"/>
    <property type="match status" value="1"/>
</dbReference>
<dbReference type="InterPro" id="IPR018114">
    <property type="entry name" value="TRYPSIN_HIS"/>
</dbReference>
<organism evidence="4 5">
    <name type="scientific">Asbolus verrucosus</name>
    <name type="common">Desert ironclad beetle</name>
    <dbReference type="NCBI Taxonomy" id="1661398"/>
    <lineage>
        <taxon>Eukaryota</taxon>
        <taxon>Metazoa</taxon>
        <taxon>Ecdysozoa</taxon>
        <taxon>Arthropoda</taxon>
        <taxon>Hexapoda</taxon>
        <taxon>Insecta</taxon>
        <taxon>Pterygota</taxon>
        <taxon>Neoptera</taxon>
        <taxon>Endopterygota</taxon>
        <taxon>Coleoptera</taxon>
        <taxon>Polyphaga</taxon>
        <taxon>Cucujiformia</taxon>
        <taxon>Tenebrionidae</taxon>
        <taxon>Pimeliinae</taxon>
        <taxon>Asbolus</taxon>
    </lineage>
</organism>
<dbReference type="InterPro" id="IPR051333">
    <property type="entry name" value="CLIP_Serine_Protease"/>
</dbReference>
<evidence type="ECO:0000256" key="1">
    <source>
        <dbReference type="ARBA" id="ARBA00023157"/>
    </source>
</evidence>
<dbReference type="AlphaFoldDB" id="A0A482VDH6"/>
<evidence type="ECO:0000313" key="5">
    <source>
        <dbReference type="Proteomes" id="UP000292052"/>
    </source>
</evidence>
<protein>
    <submittedName>
        <fullName evidence="4">Brachyurin</fullName>
    </submittedName>
</protein>
<dbReference type="PANTHER" id="PTHR24260">
    <property type="match status" value="1"/>
</dbReference>
<dbReference type="InterPro" id="IPR033116">
    <property type="entry name" value="TRYPSIN_SER"/>
</dbReference>
<dbReference type="GO" id="GO:0004252">
    <property type="term" value="F:serine-type endopeptidase activity"/>
    <property type="evidence" value="ECO:0007669"/>
    <property type="project" value="InterPro"/>
</dbReference>
<dbReference type="InterPro" id="IPR009003">
    <property type="entry name" value="Peptidase_S1_PA"/>
</dbReference>
<dbReference type="CDD" id="cd00190">
    <property type="entry name" value="Tryp_SPc"/>
    <property type="match status" value="1"/>
</dbReference>
<comment type="caution">
    <text evidence="4">The sequence shown here is derived from an EMBL/GenBank/DDBJ whole genome shotgun (WGS) entry which is preliminary data.</text>
</comment>
<dbReference type="FunFam" id="2.40.10.10:FF:000004">
    <property type="entry name" value="Tryptase gamma 1"/>
    <property type="match status" value="1"/>
</dbReference>
<dbReference type="OrthoDB" id="5597713at2759"/>
<keyword evidence="2" id="KW-0720">Serine protease</keyword>
<dbReference type="PROSITE" id="PS00135">
    <property type="entry name" value="TRYPSIN_SER"/>
    <property type="match status" value="1"/>
</dbReference>
<keyword evidence="2" id="KW-0645">Protease</keyword>
<dbReference type="GO" id="GO:0006508">
    <property type="term" value="P:proteolysis"/>
    <property type="evidence" value="ECO:0007669"/>
    <property type="project" value="UniProtKB-KW"/>
</dbReference>
<gene>
    <name evidence="4" type="ORF">BDFB_011855</name>
</gene>
<feature type="domain" description="Peptidase S1" evidence="3">
    <location>
        <begin position="14"/>
        <end position="244"/>
    </location>
</feature>
<dbReference type="STRING" id="1661398.A0A482VDH6"/>
<dbReference type="PROSITE" id="PS00134">
    <property type="entry name" value="TRYPSIN_HIS"/>
    <property type="match status" value="1"/>
</dbReference>
<dbReference type="PRINTS" id="PR00722">
    <property type="entry name" value="CHYMOTRYPSIN"/>
</dbReference>
<dbReference type="SUPFAM" id="SSF50494">
    <property type="entry name" value="Trypsin-like serine proteases"/>
    <property type="match status" value="1"/>
</dbReference>
<reference evidence="4 5" key="1">
    <citation type="submission" date="2017-03" db="EMBL/GenBank/DDBJ databases">
        <title>Genome of the blue death feigning beetle - Asbolus verrucosus.</title>
        <authorList>
            <person name="Rider S.D."/>
        </authorList>
    </citation>
    <scope>NUCLEOTIDE SEQUENCE [LARGE SCALE GENOMIC DNA]</scope>
    <source>
        <strain evidence="4">Butters</strain>
        <tissue evidence="4">Head and leg muscle</tissue>
    </source>
</reference>
<sequence>KGLIKAKRDIGGRIVGGQTANAGQFPSAAAIYVSTADGTYFCGGALLNNQWVLTAAHCIYNGVVFQVLLGSTTLQGNDPNRVTLSTSNKVIHPDFNLETLEHDVGLIKFHLPIEFNDYIQPIYLPTVHVPDNMESTAIGWGQKDDATPGLTNQLNYVTVTTVSNMECQLSYANHIFDTMICVAGNYNEGTCRGDSGSPLMTTLNHHHWHIGISSFISTNGCESVDPSGYTRTFPYVGWIKNVTGIV</sequence>
<evidence type="ECO:0000313" key="4">
    <source>
        <dbReference type="EMBL" id="RZB45732.1"/>
    </source>
</evidence>
<evidence type="ECO:0000256" key="2">
    <source>
        <dbReference type="RuleBase" id="RU363034"/>
    </source>
</evidence>
<dbReference type="InterPro" id="IPR043504">
    <property type="entry name" value="Peptidase_S1_PA_chymotrypsin"/>
</dbReference>
<dbReference type="InterPro" id="IPR001314">
    <property type="entry name" value="Peptidase_S1A"/>
</dbReference>
<keyword evidence="1" id="KW-1015">Disulfide bond</keyword>
<dbReference type="EMBL" id="QDEB01111705">
    <property type="protein sequence ID" value="RZB45732.1"/>
    <property type="molecule type" value="Genomic_DNA"/>
</dbReference>
<dbReference type="PANTHER" id="PTHR24260:SF136">
    <property type="entry name" value="GH08193P-RELATED"/>
    <property type="match status" value="1"/>
</dbReference>
<dbReference type="Proteomes" id="UP000292052">
    <property type="component" value="Unassembled WGS sequence"/>
</dbReference>
<evidence type="ECO:0000259" key="3">
    <source>
        <dbReference type="PROSITE" id="PS50240"/>
    </source>
</evidence>
<dbReference type="SMART" id="SM00020">
    <property type="entry name" value="Tryp_SPc"/>
    <property type="match status" value="1"/>
</dbReference>
<proteinExistence type="predicted"/>
<dbReference type="InterPro" id="IPR001254">
    <property type="entry name" value="Trypsin_dom"/>
</dbReference>
<accession>A0A482VDH6</accession>
<dbReference type="PROSITE" id="PS50240">
    <property type="entry name" value="TRYPSIN_DOM"/>
    <property type="match status" value="1"/>
</dbReference>
<keyword evidence="2" id="KW-0378">Hydrolase</keyword>
<keyword evidence="5" id="KW-1185">Reference proteome</keyword>
<feature type="non-terminal residue" evidence="4">
    <location>
        <position position="1"/>
    </location>
</feature>
<dbReference type="Gene3D" id="2.40.10.10">
    <property type="entry name" value="Trypsin-like serine proteases"/>
    <property type="match status" value="1"/>
</dbReference>
<name>A0A482VDH6_ASBVE</name>